<keyword evidence="2" id="KW-1185">Reference proteome</keyword>
<protein>
    <submittedName>
        <fullName evidence="1">Uncharacterized protein</fullName>
    </submittedName>
</protein>
<evidence type="ECO:0000313" key="2">
    <source>
        <dbReference type="Proteomes" id="UP001243989"/>
    </source>
</evidence>
<proteinExistence type="predicted"/>
<dbReference type="GeneID" id="85474473"/>
<dbReference type="RefSeq" id="XP_060451146.1">
    <property type="nucleotide sequence ID" value="XM_060589611.1"/>
</dbReference>
<evidence type="ECO:0000313" key="1">
    <source>
        <dbReference type="EMBL" id="KAK1655102.1"/>
    </source>
</evidence>
<dbReference type="Proteomes" id="UP001243989">
    <property type="component" value="Unassembled WGS sequence"/>
</dbReference>
<gene>
    <name evidence="1" type="ORF">BDP81DRAFT_417357</name>
</gene>
<organism evidence="1 2">
    <name type="scientific">Colletotrichum phormii</name>
    <dbReference type="NCBI Taxonomy" id="359342"/>
    <lineage>
        <taxon>Eukaryota</taxon>
        <taxon>Fungi</taxon>
        <taxon>Dikarya</taxon>
        <taxon>Ascomycota</taxon>
        <taxon>Pezizomycotina</taxon>
        <taxon>Sordariomycetes</taxon>
        <taxon>Hypocreomycetidae</taxon>
        <taxon>Glomerellales</taxon>
        <taxon>Glomerellaceae</taxon>
        <taxon>Colletotrichum</taxon>
        <taxon>Colletotrichum acutatum species complex</taxon>
    </lineage>
</organism>
<sequence>MDGWARRQSRVESARVEYWRCLSLVSWGGCPQSVLLLRHWLWLLSWALGWAVSPGVSWNEASWAGFGAGTVRGCVMCTYVRRGRRDDGGNDAFGSRCGERIVLVVMIDDGKLR</sequence>
<dbReference type="EMBL" id="JAHMHQ010000002">
    <property type="protein sequence ID" value="KAK1655102.1"/>
    <property type="molecule type" value="Genomic_DNA"/>
</dbReference>
<accession>A0AAJ0A4Y8</accession>
<comment type="caution">
    <text evidence="1">The sequence shown here is derived from an EMBL/GenBank/DDBJ whole genome shotgun (WGS) entry which is preliminary data.</text>
</comment>
<name>A0AAJ0A4Y8_9PEZI</name>
<dbReference type="AlphaFoldDB" id="A0AAJ0A4Y8"/>
<reference evidence="1" key="1">
    <citation type="submission" date="2021-06" db="EMBL/GenBank/DDBJ databases">
        <title>Comparative genomics, transcriptomics and evolutionary studies reveal genomic signatures of adaptation to plant cell wall in hemibiotrophic fungi.</title>
        <authorList>
            <consortium name="DOE Joint Genome Institute"/>
            <person name="Baroncelli R."/>
            <person name="Diaz J.F."/>
            <person name="Benocci T."/>
            <person name="Peng M."/>
            <person name="Battaglia E."/>
            <person name="Haridas S."/>
            <person name="Andreopoulos W."/>
            <person name="Labutti K."/>
            <person name="Pangilinan J."/>
            <person name="Floch G.L."/>
            <person name="Makela M.R."/>
            <person name="Henrissat B."/>
            <person name="Grigoriev I.V."/>
            <person name="Crouch J.A."/>
            <person name="De Vries R.P."/>
            <person name="Sukno S.A."/>
            <person name="Thon M.R."/>
        </authorList>
    </citation>
    <scope>NUCLEOTIDE SEQUENCE</scope>
    <source>
        <strain evidence="1">CBS 102054</strain>
    </source>
</reference>